<reference evidence="2 3" key="1">
    <citation type="journal article" date="2016" name="Proc. Natl. Acad. Sci. U.S.A.">
        <title>Comparative genomics of biotechnologically important yeasts.</title>
        <authorList>
            <person name="Riley R."/>
            <person name="Haridas S."/>
            <person name="Wolfe K.H."/>
            <person name="Lopes M.R."/>
            <person name="Hittinger C.T."/>
            <person name="Goeker M."/>
            <person name="Salamov A.A."/>
            <person name="Wisecaver J.H."/>
            <person name="Long T.M."/>
            <person name="Calvey C.H."/>
            <person name="Aerts A.L."/>
            <person name="Barry K.W."/>
            <person name="Choi C."/>
            <person name="Clum A."/>
            <person name="Coughlan A.Y."/>
            <person name="Deshpande S."/>
            <person name="Douglass A.P."/>
            <person name="Hanson S.J."/>
            <person name="Klenk H.-P."/>
            <person name="LaButti K.M."/>
            <person name="Lapidus A."/>
            <person name="Lindquist E.A."/>
            <person name="Lipzen A.M."/>
            <person name="Meier-Kolthoff J.P."/>
            <person name="Ohm R.A."/>
            <person name="Otillar R.P."/>
            <person name="Pangilinan J.L."/>
            <person name="Peng Y."/>
            <person name="Rokas A."/>
            <person name="Rosa C.A."/>
            <person name="Scheuner C."/>
            <person name="Sibirny A.A."/>
            <person name="Slot J.C."/>
            <person name="Stielow J.B."/>
            <person name="Sun H."/>
            <person name="Kurtzman C.P."/>
            <person name="Blackwell M."/>
            <person name="Grigoriev I.V."/>
            <person name="Jeffries T.W."/>
        </authorList>
    </citation>
    <scope>NUCLEOTIDE SEQUENCE [LARGE SCALE GENOMIC DNA]</scope>
    <source>
        <strain evidence="2 3">DSM 6958</strain>
    </source>
</reference>
<dbReference type="GO" id="GO:0005634">
    <property type="term" value="C:nucleus"/>
    <property type="evidence" value="ECO:0007669"/>
    <property type="project" value="TreeGrafter"/>
</dbReference>
<dbReference type="AlphaFoldDB" id="A0A1E3PNV8"/>
<proteinExistence type="predicted"/>
<dbReference type="EMBL" id="KV454407">
    <property type="protein sequence ID" value="ODQ67101.1"/>
    <property type="molecule type" value="Genomic_DNA"/>
</dbReference>
<feature type="domain" description="AAA+ ATPase" evidence="1">
    <location>
        <begin position="93"/>
        <end position="241"/>
    </location>
</feature>
<keyword evidence="2" id="KW-0378">Hydrolase</keyword>
<gene>
    <name evidence="2" type="ORF">NADFUDRAFT_4830</name>
</gene>
<name>A0A1E3PNV8_9ASCO</name>
<dbReference type="InterPro" id="IPR027417">
    <property type="entry name" value="P-loop_NTPase"/>
</dbReference>
<evidence type="ECO:0000313" key="3">
    <source>
        <dbReference type="Proteomes" id="UP000095009"/>
    </source>
</evidence>
<evidence type="ECO:0000313" key="2">
    <source>
        <dbReference type="EMBL" id="ODQ67101.1"/>
    </source>
</evidence>
<accession>A0A1E3PNV8</accession>
<dbReference type="GO" id="GO:0003677">
    <property type="term" value="F:DNA binding"/>
    <property type="evidence" value="ECO:0007669"/>
    <property type="project" value="TreeGrafter"/>
</dbReference>
<dbReference type="PANTHER" id="PTHR23389">
    <property type="entry name" value="CHROMOSOME TRANSMISSION FIDELITY FACTOR 18"/>
    <property type="match status" value="1"/>
</dbReference>
<dbReference type="SUPFAM" id="SSF52540">
    <property type="entry name" value="P-loop containing nucleoside triphosphate hydrolases"/>
    <property type="match status" value="1"/>
</dbReference>
<dbReference type="GO" id="GO:0005524">
    <property type="term" value="F:ATP binding"/>
    <property type="evidence" value="ECO:0007669"/>
    <property type="project" value="InterPro"/>
</dbReference>
<protein>
    <submittedName>
        <fullName evidence="2">p-loop containing nucleoside triphosphate hydrolase protein</fullName>
    </submittedName>
</protein>
<dbReference type="Gene3D" id="3.40.50.300">
    <property type="entry name" value="P-loop containing nucleotide triphosphate hydrolases"/>
    <property type="match status" value="1"/>
</dbReference>
<dbReference type="Proteomes" id="UP000095009">
    <property type="component" value="Unassembled WGS sequence"/>
</dbReference>
<evidence type="ECO:0000259" key="1">
    <source>
        <dbReference type="SMART" id="SM00382"/>
    </source>
</evidence>
<sequence length="477" mass="54126">ENNFGVPVNSLLSSIEADKVIQANQPKSVDLPKATLKGTLWTEKWRPKSWIDLIGNERTHRQLLAWLKTWSKCVFNEESIHDGTEFDPLGRPERKILLIHGPPGIGKTTIAHVIARQAGYEVLEINASDERGGTLVKEKIIGATESHRVDDNKPVCIIADEIEGSSEAGFIRILVDMINSDKKACEHLRNNVKTFKSNKERKKKKSSLLLRPIIAICNDVYANSLRNLRPLAEVIQYKRVPPSMMITKLKQICSLEKVVVDTKKLTEVVNQVEGDMRSALNILQFGKSKSNSSEKKDINVGWSNIVNRVFHRGSGISREDETSKILATVDMCGEYDKLVSGCFSLYPEMQYHDDMVLKPGKIGDWLFFFDELNKGVYQSQHHQLEEYFSQAVLAFYSFFSSTTNVHNMRPKSDFEHFQAKNASMEFITQLLNDVPARISQMFKKADVPMELAPYLMRILSPNVQPVNMALVKTIEKE</sequence>
<dbReference type="GO" id="GO:0016887">
    <property type="term" value="F:ATP hydrolysis activity"/>
    <property type="evidence" value="ECO:0007669"/>
    <property type="project" value="InterPro"/>
</dbReference>
<feature type="non-terminal residue" evidence="2">
    <location>
        <position position="1"/>
    </location>
</feature>
<keyword evidence="3" id="KW-1185">Reference proteome</keyword>
<dbReference type="Gene3D" id="1.10.8.60">
    <property type="match status" value="1"/>
</dbReference>
<dbReference type="SMART" id="SM00382">
    <property type="entry name" value="AAA"/>
    <property type="match status" value="1"/>
</dbReference>
<feature type="non-terminal residue" evidence="2">
    <location>
        <position position="477"/>
    </location>
</feature>
<dbReference type="OrthoDB" id="2195431at2759"/>
<dbReference type="InterPro" id="IPR003593">
    <property type="entry name" value="AAA+_ATPase"/>
</dbReference>
<dbReference type="CDD" id="cd00009">
    <property type="entry name" value="AAA"/>
    <property type="match status" value="1"/>
</dbReference>
<dbReference type="InterPro" id="IPR003959">
    <property type="entry name" value="ATPase_AAA_core"/>
</dbReference>
<dbReference type="STRING" id="857566.A0A1E3PNV8"/>
<organism evidence="2 3">
    <name type="scientific">Nadsonia fulvescens var. elongata DSM 6958</name>
    <dbReference type="NCBI Taxonomy" id="857566"/>
    <lineage>
        <taxon>Eukaryota</taxon>
        <taxon>Fungi</taxon>
        <taxon>Dikarya</taxon>
        <taxon>Ascomycota</taxon>
        <taxon>Saccharomycotina</taxon>
        <taxon>Dipodascomycetes</taxon>
        <taxon>Dipodascales</taxon>
        <taxon>Dipodascales incertae sedis</taxon>
        <taxon>Nadsonia</taxon>
    </lineage>
</organism>
<dbReference type="Pfam" id="PF00004">
    <property type="entry name" value="AAA"/>
    <property type="match status" value="1"/>
</dbReference>
<dbReference type="PANTHER" id="PTHR23389:SF3">
    <property type="entry name" value="CHROMOSOME TRANSMISSION FIDELITY PROTEIN 18 HOMOLOG"/>
    <property type="match status" value="1"/>
</dbReference>